<name>A0ABU3TVL2_9FIRM</name>
<accession>A0ABU3TVL2</accession>
<keyword evidence="2" id="KW-1185">Reference proteome</keyword>
<reference evidence="1 2" key="1">
    <citation type="submission" date="2023-10" db="EMBL/GenBank/DDBJ databases">
        <title>Host Genetic Regulation of Human Gut Microbial Structural Variation.</title>
        <authorList>
            <person name="Harmsen H.J.M."/>
        </authorList>
    </citation>
    <scope>NUCLEOTIDE SEQUENCE [LARGE SCALE GENOMIC DNA]</scope>
    <source>
        <strain evidence="1 2">HTF-F</strain>
    </source>
</reference>
<dbReference type="EMBL" id="JAWHPR010000001">
    <property type="protein sequence ID" value="MDU8687344.1"/>
    <property type="molecule type" value="Genomic_DNA"/>
</dbReference>
<proteinExistence type="predicted"/>
<comment type="caution">
    <text evidence="1">The sequence shown here is derived from an EMBL/GenBank/DDBJ whole genome shotgun (WGS) entry which is preliminary data.</text>
</comment>
<protein>
    <submittedName>
        <fullName evidence="1">Uncharacterized protein</fullName>
    </submittedName>
</protein>
<sequence>MFNKIIKASDGTVLALTEDVTYIKKADNGCYILCPEPDASGISYAGTPYHLFGRKPLDDAESVILEPTDIGGWIMGAKAAIEDADEMNVDQAYRLTLLELNVSDTDDTENT</sequence>
<dbReference type="RefSeq" id="WP_249238474.1">
    <property type="nucleotide sequence ID" value="NZ_CP094473.1"/>
</dbReference>
<evidence type="ECO:0000313" key="2">
    <source>
        <dbReference type="Proteomes" id="UP001263246"/>
    </source>
</evidence>
<gene>
    <name evidence="1" type="ORF">RX402_01035</name>
</gene>
<dbReference type="Proteomes" id="UP001263246">
    <property type="component" value="Unassembled WGS sequence"/>
</dbReference>
<organism evidence="1 2">
    <name type="scientific">Faecalibacterium wellingii</name>
    <dbReference type="NCBI Taxonomy" id="2929491"/>
    <lineage>
        <taxon>Bacteria</taxon>
        <taxon>Bacillati</taxon>
        <taxon>Bacillota</taxon>
        <taxon>Clostridia</taxon>
        <taxon>Eubacteriales</taxon>
        <taxon>Oscillospiraceae</taxon>
        <taxon>Faecalibacterium</taxon>
    </lineage>
</organism>
<evidence type="ECO:0000313" key="1">
    <source>
        <dbReference type="EMBL" id="MDU8687344.1"/>
    </source>
</evidence>